<reference evidence="2 3" key="1">
    <citation type="journal article" date="2023" name="Plants (Basel)">
        <title>Bridging the Gap: Combining Genomics and Transcriptomics Approaches to Understand Stylosanthes scabra, an Orphan Legume from the Brazilian Caatinga.</title>
        <authorList>
            <person name="Ferreira-Neto J.R.C."/>
            <person name="da Silva M.D."/>
            <person name="Binneck E."/>
            <person name="de Melo N.F."/>
            <person name="da Silva R.H."/>
            <person name="de Melo A.L.T.M."/>
            <person name="Pandolfi V."/>
            <person name="Bustamante F.O."/>
            <person name="Brasileiro-Vidal A.C."/>
            <person name="Benko-Iseppon A.M."/>
        </authorList>
    </citation>
    <scope>NUCLEOTIDE SEQUENCE [LARGE SCALE GENOMIC DNA]</scope>
    <source>
        <tissue evidence="2">Leaves</tissue>
    </source>
</reference>
<comment type="caution">
    <text evidence="2">The sequence shown here is derived from an EMBL/GenBank/DDBJ whole genome shotgun (WGS) entry which is preliminary data.</text>
</comment>
<evidence type="ECO:0000313" key="3">
    <source>
        <dbReference type="Proteomes" id="UP001341840"/>
    </source>
</evidence>
<feature type="region of interest" description="Disordered" evidence="1">
    <location>
        <begin position="1"/>
        <end position="29"/>
    </location>
</feature>
<evidence type="ECO:0000256" key="1">
    <source>
        <dbReference type="SAM" id="MobiDB-lite"/>
    </source>
</evidence>
<sequence length="285" mass="32439">MASPSAPPPPPPPPPHGEGSSKSSHQHPLEAYGIEPGTMAELYLYANNASCFEDIQQKILRVKPEELENAARALVLGYYEFKYFVENKIDLTEVEVSGLEHRLEETRQLLEISKNVPLADAIKQQPARFANLMSTPIPNRIYKDRLLWSLLPRTFGPYEHVDRLWQDVLEGKTNPRRLEIVDRSLAPAPLALRNAFSTVGPLYGMSYFQNQMRLNEVELDAARRTLREFRIFRDVHNRSFVEAYSDKTGNTTTHADFCGTTVQEGNTRKDKGKKTQKSPKKKSDK</sequence>
<feature type="compositionally biased region" description="Pro residues" evidence="1">
    <location>
        <begin position="1"/>
        <end position="16"/>
    </location>
</feature>
<keyword evidence="3" id="KW-1185">Reference proteome</keyword>
<feature type="region of interest" description="Disordered" evidence="1">
    <location>
        <begin position="252"/>
        <end position="285"/>
    </location>
</feature>
<gene>
    <name evidence="2" type="ORF">PIB30_091747</name>
</gene>
<accession>A0ABU6UWD0</accession>
<organism evidence="2 3">
    <name type="scientific">Stylosanthes scabra</name>
    <dbReference type="NCBI Taxonomy" id="79078"/>
    <lineage>
        <taxon>Eukaryota</taxon>
        <taxon>Viridiplantae</taxon>
        <taxon>Streptophyta</taxon>
        <taxon>Embryophyta</taxon>
        <taxon>Tracheophyta</taxon>
        <taxon>Spermatophyta</taxon>
        <taxon>Magnoliopsida</taxon>
        <taxon>eudicotyledons</taxon>
        <taxon>Gunneridae</taxon>
        <taxon>Pentapetalae</taxon>
        <taxon>rosids</taxon>
        <taxon>fabids</taxon>
        <taxon>Fabales</taxon>
        <taxon>Fabaceae</taxon>
        <taxon>Papilionoideae</taxon>
        <taxon>50 kb inversion clade</taxon>
        <taxon>dalbergioids sensu lato</taxon>
        <taxon>Dalbergieae</taxon>
        <taxon>Pterocarpus clade</taxon>
        <taxon>Stylosanthes</taxon>
    </lineage>
</organism>
<feature type="compositionally biased region" description="Polar residues" evidence="1">
    <location>
        <begin position="252"/>
        <end position="265"/>
    </location>
</feature>
<name>A0ABU6UWD0_9FABA</name>
<proteinExistence type="predicted"/>
<evidence type="ECO:0000313" key="2">
    <source>
        <dbReference type="EMBL" id="MED6164600.1"/>
    </source>
</evidence>
<dbReference type="Proteomes" id="UP001341840">
    <property type="component" value="Unassembled WGS sequence"/>
</dbReference>
<feature type="compositionally biased region" description="Basic residues" evidence="1">
    <location>
        <begin position="270"/>
        <end position="285"/>
    </location>
</feature>
<dbReference type="EMBL" id="JASCZI010122680">
    <property type="protein sequence ID" value="MED6164600.1"/>
    <property type="molecule type" value="Genomic_DNA"/>
</dbReference>
<protein>
    <submittedName>
        <fullName evidence="2">Uncharacterized protein</fullName>
    </submittedName>
</protein>